<name>A0ABQ5APH9_9ASTR</name>
<gene>
    <name evidence="1" type="ORF">Tco_0839032</name>
</gene>
<evidence type="ECO:0000313" key="2">
    <source>
        <dbReference type="Proteomes" id="UP001151760"/>
    </source>
</evidence>
<reference evidence="1" key="2">
    <citation type="submission" date="2022-01" db="EMBL/GenBank/DDBJ databases">
        <authorList>
            <person name="Yamashiro T."/>
            <person name="Shiraishi A."/>
            <person name="Satake H."/>
            <person name="Nakayama K."/>
        </authorList>
    </citation>
    <scope>NUCLEOTIDE SEQUENCE</scope>
</reference>
<accession>A0ABQ5APH9</accession>
<comment type="caution">
    <text evidence="1">The sequence shown here is derived from an EMBL/GenBank/DDBJ whole genome shotgun (WGS) entry which is preliminary data.</text>
</comment>
<protein>
    <recommendedName>
        <fullName evidence="3">Reverse transcriptase zinc-binding domain-containing protein</fullName>
    </recommendedName>
</protein>
<evidence type="ECO:0000313" key="1">
    <source>
        <dbReference type="EMBL" id="GJT04570.1"/>
    </source>
</evidence>
<proteinExistence type="predicted"/>
<sequence length="149" mass="16925">MGCSIFTTPFVLLGVKVRGAMSRIKPWDDVVWRFFSHGSCQGTRFIKAIYGEDGALNSQVLCLNVLLGEFSVKSVRQLIDDLILPKEEVATRWVKVWPIKINVFAWRVRLDKLPTQLNLSLKGPTIEERAISFPEAQDHVKKGPLFKRA</sequence>
<organism evidence="1 2">
    <name type="scientific">Tanacetum coccineum</name>
    <dbReference type="NCBI Taxonomy" id="301880"/>
    <lineage>
        <taxon>Eukaryota</taxon>
        <taxon>Viridiplantae</taxon>
        <taxon>Streptophyta</taxon>
        <taxon>Embryophyta</taxon>
        <taxon>Tracheophyta</taxon>
        <taxon>Spermatophyta</taxon>
        <taxon>Magnoliopsida</taxon>
        <taxon>eudicotyledons</taxon>
        <taxon>Gunneridae</taxon>
        <taxon>Pentapetalae</taxon>
        <taxon>asterids</taxon>
        <taxon>campanulids</taxon>
        <taxon>Asterales</taxon>
        <taxon>Asteraceae</taxon>
        <taxon>Asteroideae</taxon>
        <taxon>Anthemideae</taxon>
        <taxon>Anthemidinae</taxon>
        <taxon>Tanacetum</taxon>
    </lineage>
</organism>
<evidence type="ECO:0008006" key="3">
    <source>
        <dbReference type="Google" id="ProtNLM"/>
    </source>
</evidence>
<keyword evidence="2" id="KW-1185">Reference proteome</keyword>
<dbReference type="EMBL" id="BQNB010012519">
    <property type="protein sequence ID" value="GJT04570.1"/>
    <property type="molecule type" value="Genomic_DNA"/>
</dbReference>
<dbReference type="Proteomes" id="UP001151760">
    <property type="component" value="Unassembled WGS sequence"/>
</dbReference>
<reference evidence="1" key="1">
    <citation type="journal article" date="2022" name="Int. J. Mol. Sci.">
        <title>Draft Genome of Tanacetum Coccineum: Genomic Comparison of Closely Related Tanacetum-Family Plants.</title>
        <authorList>
            <person name="Yamashiro T."/>
            <person name="Shiraishi A."/>
            <person name="Nakayama K."/>
            <person name="Satake H."/>
        </authorList>
    </citation>
    <scope>NUCLEOTIDE SEQUENCE</scope>
</reference>